<comment type="caution">
    <text evidence="3">The sequence shown here is derived from an EMBL/GenBank/DDBJ whole genome shotgun (WGS) entry which is preliminary data.</text>
</comment>
<dbReference type="AlphaFoldDB" id="A0A8B6FKS0"/>
<dbReference type="InterPro" id="IPR047153">
    <property type="entry name" value="TRIM45/56/19-like"/>
</dbReference>
<dbReference type="Gene3D" id="3.30.160.60">
    <property type="entry name" value="Classic Zinc Finger"/>
    <property type="match status" value="1"/>
</dbReference>
<keyword evidence="1" id="KW-0479">Metal-binding</keyword>
<keyword evidence="3" id="KW-0808">Transferase</keyword>
<organism evidence="3 4">
    <name type="scientific">Mytilus galloprovincialis</name>
    <name type="common">Mediterranean mussel</name>
    <dbReference type="NCBI Taxonomy" id="29158"/>
    <lineage>
        <taxon>Eukaryota</taxon>
        <taxon>Metazoa</taxon>
        <taxon>Spiralia</taxon>
        <taxon>Lophotrochozoa</taxon>
        <taxon>Mollusca</taxon>
        <taxon>Bivalvia</taxon>
        <taxon>Autobranchia</taxon>
        <taxon>Pteriomorphia</taxon>
        <taxon>Mytilida</taxon>
        <taxon>Mytiloidea</taxon>
        <taxon>Mytilidae</taxon>
        <taxon>Mytilinae</taxon>
        <taxon>Mytilus</taxon>
    </lineage>
</organism>
<evidence type="ECO:0000259" key="2">
    <source>
        <dbReference type="PROSITE" id="PS50119"/>
    </source>
</evidence>
<dbReference type="PANTHER" id="PTHR25462">
    <property type="entry name" value="BONUS, ISOFORM C-RELATED"/>
    <property type="match status" value="1"/>
</dbReference>
<dbReference type="Proteomes" id="UP000596742">
    <property type="component" value="Unassembled WGS sequence"/>
</dbReference>
<reference evidence="3" key="1">
    <citation type="submission" date="2018-11" db="EMBL/GenBank/DDBJ databases">
        <authorList>
            <person name="Alioto T."/>
            <person name="Alioto T."/>
        </authorList>
    </citation>
    <scope>NUCLEOTIDE SEQUENCE</scope>
</reference>
<proteinExistence type="predicted"/>
<dbReference type="InterPro" id="IPR000315">
    <property type="entry name" value="Znf_B-box"/>
</dbReference>
<evidence type="ECO:0000256" key="1">
    <source>
        <dbReference type="PROSITE-ProRule" id="PRU00024"/>
    </source>
</evidence>
<dbReference type="InterPro" id="IPR011042">
    <property type="entry name" value="6-blade_b-propeller_TolB-like"/>
</dbReference>
<sequence length="561" mass="62773">MAMSIRKAQDLAYCPLCDNKNPLKWKCLNCVINLCDDCKRSHERIPATKAHHVVNISDSRGFPNIQTSGECSIHKLAVTMFCSNCKIFVCNECITGDHNSHTFEKSQTVHRRLQTECESCITAIENNKRPDAQKVLLQLQQSEQSYRSQCSAVKERVIERELKIKQSIESKRESILSKINEITQKQLADNALSQVEVKKQLENLDVQEAVLRSLLKNNDPQMLMSQLSVNNQLNFEVLKIRDETSGISYHAGQIEEKYLTKMYGCVEYNSTIRSINSGNFTLAVKDVIATKTMKLDLLCANDENSAWVGNLEIKGISLVSFNGMDMSSRTLEIIPRDFTITTDGTLLISDKADGIVKTVTANNSFKPIFNVAPLKTLSIYGIEGNEVLASVVDKNNYQVKSTSIRKIVQFDLNGQTNFEIQKDKNGTNIFTLPVRCVFNKVNKNFVVLDKTNSESSRVLSITRDSVVRFVYAGSHGNKTQGGYLECTLDGLIIMAETKNDFIHIIDVNGECVSLISTSETQLERPKAISLTSEGYVLVGSTERLPKHAKSKISIVKLLTTD</sequence>
<dbReference type="OrthoDB" id="10040059at2759"/>
<gene>
    <name evidence="3" type="ORF">MGAL_10B015748</name>
</gene>
<feature type="domain" description="B box-type" evidence="2">
    <location>
        <begin position="9"/>
        <end position="56"/>
    </location>
</feature>
<protein>
    <submittedName>
        <fullName evidence="3">Tripartite motif-containing protein 71</fullName>
        <ecNumber evidence="3">2.3.2.27</ecNumber>
    </submittedName>
</protein>
<dbReference type="Gene3D" id="2.120.10.30">
    <property type="entry name" value="TolB, C-terminal domain"/>
    <property type="match status" value="1"/>
</dbReference>
<dbReference type="SUPFAM" id="SSF57845">
    <property type="entry name" value="B-box zinc-binding domain"/>
    <property type="match status" value="1"/>
</dbReference>
<keyword evidence="4" id="KW-1185">Reference proteome</keyword>
<dbReference type="EC" id="2.3.2.27" evidence="3"/>
<dbReference type="SUPFAM" id="SSF101898">
    <property type="entry name" value="NHL repeat"/>
    <property type="match status" value="1"/>
</dbReference>
<dbReference type="PROSITE" id="PS50119">
    <property type="entry name" value="ZF_BBOX"/>
    <property type="match status" value="2"/>
</dbReference>
<dbReference type="Pfam" id="PF00643">
    <property type="entry name" value="zf-B_box"/>
    <property type="match status" value="1"/>
</dbReference>
<accession>A0A8B6FKS0</accession>
<keyword evidence="1" id="KW-0862">Zinc</keyword>
<feature type="domain" description="B box-type" evidence="2">
    <location>
        <begin position="66"/>
        <end position="106"/>
    </location>
</feature>
<evidence type="ECO:0000313" key="3">
    <source>
        <dbReference type="EMBL" id="VDI50711.1"/>
    </source>
</evidence>
<dbReference type="GO" id="GO:0006513">
    <property type="term" value="P:protein monoubiquitination"/>
    <property type="evidence" value="ECO:0007669"/>
    <property type="project" value="TreeGrafter"/>
</dbReference>
<evidence type="ECO:0000313" key="4">
    <source>
        <dbReference type="Proteomes" id="UP000596742"/>
    </source>
</evidence>
<name>A0A8B6FKS0_MYTGA</name>
<dbReference type="CDD" id="cd19757">
    <property type="entry name" value="Bbox1"/>
    <property type="match status" value="1"/>
</dbReference>
<dbReference type="EMBL" id="UYJE01006990">
    <property type="protein sequence ID" value="VDI50711.1"/>
    <property type="molecule type" value="Genomic_DNA"/>
</dbReference>
<keyword evidence="3" id="KW-0012">Acyltransferase</keyword>
<dbReference type="GO" id="GO:0061630">
    <property type="term" value="F:ubiquitin protein ligase activity"/>
    <property type="evidence" value="ECO:0007669"/>
    <property type="project" value="UniProtKB-EC"/>
</dbReference>
<dbReference type="PANTHER" id="PTHR25462:SF229">
    <property type="entry name" value="TRANSCRIPTION INTERMEDIARY FACTOR 1-BETA"/>
    <property type="match status" value="1"/>
</dbReference>
<dbReference type="GO" id="GO:0008270">
    <property type="term" value="F:zinc ion binding"/>
    <property type="evidence" value="ECO:0007669"/>
    <property type="project" value="UniProtKB-KW"/>
</dbReference>
<dbReference type="SMART" id="SM00336">
    <property type="entry name" value="BBOX"/>
    <property type="match status" value="2"/>
</dbReference>
<keyword evidence="1" id="KW-0863">Zinc-finger</keyword>